<dbReference type="AlphaFoldDB" id="A0A520XAU0"/>
<comment type="function">
    <text evidence="8">Catalyzes the condensation of pantoate with beta-alanine in an ATP-dependent reaction via a pantoyl-adenylate intermediate.</text>
</comment>
<feature type="active site" description="Proton donor" evidence="8">
    <location>
        <position position="37"/>
    </location>
</feature>
<organism evidence="9 10">
    <name type="scientific">Candidatus Acidulodesulfobacterium acidiphilum</name>
    <dbReference type="NCBI Taxonomy" id="2597224"/>
    <lineage>
        <taxon>Bacteria</taxon>
        <taxon>Deltaproteobacteria</taxon>
        <taxon>Candidatus Acidulodesulfobacterales</taxon>
        <taxon>Candidatus Acidulodesulfobacterium</taxon>
    </lineage>
</organism>
<feature type="binding site" evidence="8">
    <location>
        <position position="60"/>
    </location>
    <ligand>
        <name>beta-alanine</name>
        <dbReference type="ChEBI" id="CHEBI:57966"/>
    </ligand>
</feature>
<dbReference type="Pfam" id="PF02569">
    <property type="entry name" value="Pantoate_ligase"/>
    <property type="match status" value="1"/>
</dbReference>
<dbReference type="NCBIfam" id="TIGR00018">
    <property type="entry name" value="panC"/>
    <property type="match status" value="1"/>
</dbReference>
<comment type="subunit">
    <text evidence="8">Homodimer.</text>
</comment>
<keyword evidence="6 8" id="KW-0067">ATP-binding</keyword>
<comment type="similarity">
    <text evidence="2 8">Belongs to the pantothenate synthetase family.</text>
</comment>
<proteinExistence type="inferred from homology"/>
<dbReference type="PANTHER" id="PTHR21299:SF1">
    <property type="entry name" value="PANTOATE--BETA-ALANINE LIGASE"/>
    <property type="match status" value="1"/>
</dbReference>
<evidence type="ECO:0000256" key="3">
    <source>
        <dbReference type="ARBA" id="ARBA00022598"/>
    </source>
</evidence>
<protein>
    <recommendedName>
        <fullName evidence="8">Pantothenate synthetase</fullName>
        <shortName evidence="8">PS</shortName>
        <ecNumber evidence="8">6.3.2.1</ecNumber>
    </recommendedName>
    <alternativeName>
        <fullName evidence="8">Pantoate--beta-alanine ligase</fullName>
    </alternativeName>
    <alternativeName>
        <fullName evidence="8">Pantoate-activating enzyme</fullName>
    </alternativeName>
</protein>
<dbReference type="GO" id="GO:0005829">
    <property type="term" value="C:cytosol"/>
    <property type="evidence" value="ECO:0007669"/>
    <property type="project" value="TreeGrafter"/>
</dbReference>
<dbReference type="Gene3D" id="3.40.50.620">
    <property type="entry name" value="HUPs"/>
    <property type="match status" value="1"/>
</dbReference>
<dbReference type="GO" id="GO:0004592">
    <property type="term" value="F:pantoate-beta-alanine ligase activity"/>
    <property type="evidence" value="ECO:0007669"/>
    <property type="project" value="UniProtKB-UniRule"/>
</dbReference>
<feature type="binding site" evidence="8">
    <location>
        <begin position="144"/>
        <end position="147"/>
    </location>
    <ligand>
        <name>ATP</name>
        <dbReference type="ChEBI" id="CHEBI:30616"/>
    </ligand>
</feature>
<feature type="binding site" evidence="8">
    <location>
        <begin position="30"/>
        <end position="37"/>
    </location>
    <ligand>
        <name>ATP</name>
        <dbReference type="ChEBI" id="CHEBI:30616"/>
    </ligand>
</feature>
<feature type="binding site" evidence="8">
    <location>
        <position position="60"/>
    </location>
    <ligand>
        <name>(R)-pantoate</name>
        <dbReference type="ChEBI" id="CHEBI:15980"/>
    </ligand>
</feature>
<dbReference type="Proteomes" id="UP000322454">
    <property type="component" value="Unassembled WGS sequence"/>
</dbReference>
<evidence type="ECO:0000256" key="4">
    <source>
        <dbReference type="ARBA" id="ARBA00022655"/>
    </source>
</evidence>
<feature type="binding site" evidence="8">
    <location>
        <position position="173"/>
    </location>
    <ligand>
        <name>ATP</name>
        <dbReference type="ChEBI" id="CHEBI:30616"/>
    </ligand>
</feature>
<evidence type="ECO:0000256" key="8">
    <source>
        <dbReference type="HAMAP-Rule" id="MF_00158"/>
    </source>
</evidence>
<dbReference type="InterPro" id="IPR014729">
    <property type="entry name" value="Rossmann-like_a/b/a_fold"/>
</dbReference>
<dbReference type="InterPro" id="IPR004821">
    <property type="entry name" value="Cyt_trans-like"/>
</dbReference>
<evidence type="ECO:0000256" key="2">
    <source>
        <dbReference type="ARBA" id="ARBA00009256"/>
    </source>
</evidence>
<dbReference type="EC" id="6.3.2.1" evidence="8"/>
<evidence type="ECO:0000256" key="1">
    <source>
        <dbReference type="ARBA" id="ARBA00004990"/>
    </source>
</evidence>
<comment type="miscellaneous">
    <text evidence="8">The reaction proceeds by a bi uni uni bi ping pong mechanism.</text>
</comment>
<evidence type="ECO:0000256" key="7">
    <source>
        <dbReference type="ARBA" id="ARBA00048258"/>
    </source>
</evidence>
<dbReference type="Gene3D" id="3.30.1300.10">
    <property type="entry name" value="Pantoate-beta-alanine ligase, C-terminal domain"/>
    <property type="match status" value="1"/>
</dbReference>
<comment type="caution">
    <text evidence="9">The sequence shown here is derived from an EMBL/GenBank/DDBJ whole genome shotgun (WGS) entry which is preliminary data.</text>
</comment>
<keyword evidence="3 8" id="KW-0436">Ligase</keyword>
<dbReference type="SUPFAM" id="SSF52374">
    <property type="entry name" value="Nucleotidylyl transferase"/>
    <property type="match status" value="1"/>
</dbReference>
<keyword evidence="8" id="KW-0963">Cytoplasm</keyword>
<dbReference type="GO" id="GO:0015940">
    <property type="term" value="P:pantothenate biosynthetic process"/>
    <property type="evidence" value="ECO:0007669"/>
    <property type="project" value="UniProtKB-UniRule"/>
</dbReference>
<feature type="binding site" evidence="8">
    <location>
        <position position="150"/>
    </location>
    <ligand>
        <name>(R)-pantoate</name>
        <dbReference type="ChEBI" id="CHEBI:15980"/>
    </ligand>
</feature>
<accession>A0A520XAU0</accession>
<dbReference type="GO" id="GO:0005524">
    <property type="term" value="F:ATP binding"/>
    <property type="evidence" value="ECO:0007669"/>
    <property type="project" value="UniProtKB-KW"/>
</dbReference>
<evidence type="ECO:0000256" key="5">
    <source>
        <dbReference type="ARBA" id="ARBA00022741"/>
    </source>
</evidence>
<comment type="pathway">
    <text evidence="1 8">Cofactor biosynthesis; (R)-pantothenate biosynthesis; (R)-pantothenate from (R)-pantoate and beta-alanine: step 1/1.</text>
</comment>
<dbReference type="CDD" id="cd00560">
    <property type="entry name" value="PanC"/>
    <property type="match status" value="1"/>
</dbReference>
<evidence type="ECO:0000256" key="6">
    <source>
        <dbReference type="ARBA" id="ARBA00022840"/>
    </source>
</evidence>
<comment type="subcellular location">
    <subcellularLocation>
        <location evidence="8">Cytoplasm</location>
    </subcellularLocation>
</comment>
<dbReference type="PANTHER" id="PTHR21299">
    <property type="entry name" value="CYTIDYLATE KINASE/PANTOATE-BETA-ALANINE LIGASE"/>
    <property type="match status" value="1"/>
</dbReference>
<reference evidence="9 10" key="1">
    <citation type="submission" date="2019-01" db="EMBL/GenBank/DDBJ databases">
        <title>Insights into ecological role of a new deltaproteobacterial order Candidatus Sinidesulfobacterales (Sva0485) by metagenomics and metatranscriptomics.</title>
        <authorList>
            <person name="Tan S."/>
            <person name="Liu J."/>
            <person name="Fang Y."/>
            <person name="Hedlund B."/>
            <person name="Lian Z.-H."/>
            <person name="Huang L.-Y."/>
            <person name="Li J.-T."/>
            <person name="Huang L.-N."/>
            <person name="Li W.-J."/>
            <person name="Jiang H.-C."/>
            <person name="Dong H.-L."/>
            <person name="Shu W.-S."/>
        </authorList>
    </citation>
    <scope>NUCLEOTIDE SEQUENCE [LARGE SCALE GENOMIC DNA]</scope>
    <source>
        <strain evidence="9">AP4</strain>
    </source>
</reference>
<sequence>MKIITEIAEMKEFSRNLKKSEKKISFVPTMGKLHAGHVKLIESAKRYGETIVSIFVNPLQFGRGEDFDKYPRDIENDEKILSGLDVSVLFYPESDIVKNTDTFIVNPEYSKKLEGLFRPSHFQGVLTIVMKLFCIIEPDFAFFGLKDYQQYVLVKKMAEDFFLNIKIIPVETVREESGIAMSSRNTYLDVVGKEAASAFYKILSSTADLFKQGEKSPQKLTGFAVKELIKNGFKVDYVEITDPALNRKYQNAENGDILLAAIRCKGVRLIDNVFLS</sequence>
<name>A0A520XAU0_9DELT</name>
<gene>
    <name evidence="8" type="primary">panC</name>
    <name evidence="9" type="ORF">EVJ48_07385</name>
</gene>
<evidence type="ECO:0000313" key="9">
    <source>
        <dbReference type="EMBL" id="RZV38255.1"/>
    </source>
</evidence>
<dbReference type="EMBL" id="SHMQ01000021">
    <property type="protein sequence ID" value="RZV38255.1"/>
    <property type="molecule type" value="Genomic_DNA"/>
</dbReference>
<dbReference type="NCBIfam" id="TIGR00125">
    <property type="entry name" value="cyt_tran_rel"/>
    <property type="match status" value="1"/>
</dbReference>
<comment type="catalytic activity">
    <reaction evidence="7 8">
        <text>(R)-pantoate + beta-alanine + ATP = (R)-pantothenate + AMP + diphosphate + H(+)</text>
        <dbReference type="Rhea" id="RHEA:10912"/>
        <dbReference type="ChEBI" id="CHEBI:15378"/>
        <dbReference type="ChEBI" id="CHEBI:15980"/>
        <dbReference type="ChEBI" id="CHEBI:29032"/>
        <dbReference type="ChEBI" id="CHEBI:30616"/>
        <dbReference type="ChEBI" id="CHEBI:33019"/>
        <dbReference type="ChEBI" id="CHEBI:57966"/>
        <dbReference type="ChEBI" id="CHEBI:456215"/>
        <dbReference type="EC" id="6.3.2.1"/>
    </reaction>
</comment>
<dbReference type="HAMAP" id="MF_00158">
    <property type="entry name" value="PanC"/>
    <property type="match status" value="1"/>
</dbReference>
<feature type="binding site" evidence="8">
    <location>
        <begin position="181"/>
        <end position="184"/>
    </location>
    <ligand>
        <name>ATP</name>
        <dbReference type="ChEBI" id="CHEBI:30616"/>
    </ligand>
</feature>
<dbReference type="InterPro" id="IPR003721">
    <property type="entry name" value="Pantoate_ligase"/>
</dbReference>
<dbReference type="UniPathway" id="UPA00028">
    <property type="reaction ID" value="UER00005"/>
</dbReference>
<keyword evidence="5 8" id="KW-0547">Nucleotide-binding</keyword>
<keyword evidence="4 8" id="KW-0566">Pantothenate biosynthesis</keyword>
<dbReference type="InterPro" id="IPR042176">
    <property type="entry name" value="Pantoate_ligase_C"/>
</dbReference>
<evidence type="ECO:0000313" key="10">
    <source>
        <dbReference type="Proteomes" id="UP000322454"/>
    </source>
</evidence>